<comment type="pathway">
    <text evidence="1">Porphyrin-containing compound metabolism; siroheme biosynthesis; sirohydrochlorin from precorrin-2: step 1/1.</text>
</comment>
<reference evidence="8" key="2">
    <citation type="submission" date="2024-06" db="EMBL/GenBank/DDBJ databases">
        <authorList>
            <person name="Petrova K.O."/>
            <person name="Toshchakov S.V."/>
            <person name="Boltjanskaja Y.V."/>
            <person name="Kevbrin V."/>
        </authorList>
    </citation>
    <scope>NUCLEOTIDE SEQUENCE</scope>
    <source>
        <strain evidence="8">Z-910T</strain>
    </source>
</reference>
<keyword evidence="4" id="KW-0520">NAD</keyword>
<dbReference type="Pfam" id="PF13241">
    <property type="entry name" value="NAD_binding_7"/>
    <property type="match status" value="1"/>
</dbReference>
<dbReference type="AlphaFoldDB" id="A0AAU7VJA9"/>
<organism evidence="8">
    <name type="scientific">Proteinivorax tanatarense</name>
    <dbReference type="NCBI Taxonomy" id="1260629"/>
    <lineage>
        <taxon>Bacteria</taxon>
        <taxon>Bacillati</taxon>
        <taxon>Bacillota</taxon>
        <taxon>Clostridia</taxon>
        <taxon>Eubacteriales</taxon>
        <taxon>Proteinivoracaceae</taxon>
        <taxon>Proteinivorax</taxon>
    </lineage>
</organism>
<evidence type="ECO:0000256" key="6">
    <source>
        <dbReference type="ARBA" id="ARBA00047561"/>
    </source>
</evidence>
<dbReference type="RefSeq" id="WP_350342936.1">
    <property type="nucleotide sequence ID" value="NZ_CP158367.1"/>
</dbReference>
<dbReference type="InterPro" id="IPR006367">
    <property type="entry name" value="Sirohaem_synthase_N"/>
</dbReference>
<dbReference type="InterPro" id="IPR042518">
    <property type="entry name" value="SirC_C"/>
</dbReference>
<evidence type="ECO:0000259" key="7">
    <source>
        <dbReference type="Pfam" id="PF14824"/>
    </source>
</evidence>
<dbReference type="PANTHER" id="PTHR35330">
    <property type="entry name" value="SIROHEME BIOSYNTHESIS PROTEIN MET8"/>
    <property type="match status" value="1"/>
</dbReference>
<dbReference type="EMBL" id="CP158367">
    <property type="protein sequence ID" value="XBX74178.1"/>
    <property type="molecule type" value="Genomic_DNA"/>
</dbReference>
<dbReference type="SUPFAM" id="SSF51735">
    <property type="entry name" value="NAD(P)-binding Rossmann-fold domains"/>
    <property type="match status" value="1"/>
</dbReference>
<dbReference type="InterPro" id="IPR028281">
    <property type="entry name" value="Sirohaem_synthase_central"/>
</dbReference>
<keyword evidence="5" id="KW-0627">Porphyrin biosynthesis</keyword>
<evidence type="ECO:0000256" key="5">
    <source>
        <dbReference type="ARBA" id="ARBA00023244"/>
    </source>
</evidence>
<dbReference type="SUPFAM" id="SSF75615">
    <property type="entry name" value="Siroheme synthase middle domains-like"/>
    <property type="match status" value="1"/>
</dbReference>
<dbReference type="InterPro" id="IPR036291">
    <property type="entry name" value="NAD(P)-bd_dom_sf"/>
</dbReference>
<dbReference type="GO" id="GO:0004325">
    <property type="term" value="F:ferrochelatase activity"/>
    <property type="evidence" value="ECO:0007669"/>
    <property type="project" value="InterPro"/>
</dbReference>
<dbReference type="PANTHER" id="PTHR35330:SF1">
    <property type="entry name" value="SIROHEME BIOSYNTHESIS PROTEIN MET8"/>
    <property type="match status" value="1"/>
</dbReference>
<keyword evidence="3" id="KW-0560">Oxidoreductase</keyword>
<evidence type="ECO:0000313" key="8">
    <source>
        <dbReference type="EMBL" id="XBX74178.1"/>
    </source>
</evidence>
<dbReference type="Pfam" id="PF14824">
    <property type="entry name" value="Sirohm_synth_M"/>
    <property type="match status" value="1"/>
</dbReference>
<proteinExistence type="predicted"/>
<sequence>MKKYYPVMLNIEGRKCTVVGGGAVALRKIKNLLNYGAQVKVVSPKILTEIENMAGEGRITLKKRPYQDGDLDENFLVYVATDDYAVNQRCYIEAQRVGAILNVVDIPKFCDFLVPAIHREGNLTVAISTDGKSPMLAKKIKEQLKQHYGPEYGDILSILGEIRKKALLEIQEIDKRKALFFHLVYGITFEGDKIEYEKEMWNSYNFFKEKCITKNK</sequence>
<evidence type="ECO:0000256" key="2">
    <source>
        <dbReference type="ARBA" id="ARBA00012400"/>
    </source>
</evidence>
<dbReference type="InterPro" id="IPR028161">
    <property type="entry name" value="Met8-like"/>
</dbReference>
<comment type="catalytic activity">
    <reaction evidence="6">
        <text>precorrin-2 + NAD(+) = sirohydrochlorin + NADH + 2 H(+)</text>
        <dbReference type="Rhea" id="RHEA:15613"/>
        <dbReference type="ChEBI" id="CHEBI:15378"/>
        <dbReference type="ChEBI" id="CHEBI:57540"/>
        <dbReference type="ChEBI" id="CHEBI:57945"/>
        <dbReference type="ChEBI" id="CHEBI:58351"/>
        <dbReference type="ChEBI" id="CHEBI:58827"/>
        <dbReference type="EC" id="1.3.1.76"/>
    </reaction>
</comment>
<reference evidence="8" key="1">
    <citation type="journal article" date="2013" name="Extremophiles">
        <title>Proteinivorax tanatarense gen. nov., sp. nov., an anaerobic, haloalkaliphilic, proteolytic bacterium isolated from a decaying algal bloom, and proposal of Proteinivoraceae fam. nov.</title>
        <authorList>
            <person name="Kevbrin V."/>
            <person name="Boltyanskaya Y."/>
            <person name="Zhilina T."/>
            <person name="Kolganova T."/>
            <person name="Lavrentjeva E."/>
            <person name="Kuznetsov B."/>
        </authorList>
    </citation>
    <scope>NUCLEOTIDE SEQUENCE</scope>
    <source>
        <strain evidence="8">Z-910T</strain>
    </source>
</reference>
<feature type="domain" description="Siroheme synthase central" evidence="7">
    <location>
        <begin position="121"/>
        <end position="147"/>
    </location>
</feature>
<dbReference type="NCBIfam" id="TIGR01470">
    <property type="entry name" value="cysG_Nterm"/>
    <property type="match status" value="1"/>
</dbReference>
<protein>
    <recommendedName>
        <fullName evidence="2">precorrin-2 dehydrogenase</fullName>
        <ecNumber evidence="2">1.3.1.76</ecNumber>
    </recommendedName>
</protein>
<gene>
    <name evidence="8" type="ORF">PRVXT_002204</name>
</gene>
<name>A0AAU7VJA9_9FIRM</name>
<dbReference type="Gene3D" id="3.40.50.720">
    <property type="entry name" value="NAD(P)-binding Rossmann-like Domain"/>
    <property type="match status" value="1"/>
</dbReference>
<dbReference type="Gene3D" id="1.10.8.610">
    <property type="entry name" value="SirC, precorrin-2 dehydrogenase, C-terminal helical domain-like"/>
    <property type="match status" value="1"/>
</dbReference>
<dbReference type="GO" id="GO:0019354">
    <property type="term" value="P:siroheme biosynthetic process"/>
    <property type="evidence" value="ECO:0007669"/>
    <property type="project" value="InterPro"/>
</dbReference>
<evidence type="ECO:0000256" key="1">
    <source>
        <dbReference type="ARBA" id="ARBA00005010"/>
    </source>
</evidence>
<evidence type="ECO:0000256" key="3">
    <source>
        <dbReference type="ARBA" id="ARBA00023002"/>
    </source>
</evidence>
<evidence type="ECO:0000256" key="4">
    <source>
        <dbReference type="ARBA" id="ARBA00023027"/>
    </source>
</evidence>
<dbReference type="GO" id="GO:0043115">
    <property type="term" value="F:precorrin-2 dehydrogenase activity"/>
    <property type="evidence" value="ECO:0007669"/>
    <property type="project" value="UniProtKB-EC"/>
</dbReference>
<dbReference type="EC" id="1.3.1.76" evidence="2"/>
<accession>A0AAU7VJA9</accession>